<dbReference type="KEGG" id="vg:26625996"/>
<accession>A0A0K2CN76</accession>
<name>A0A0K2CN76_9CAUD</name>
<dbReference type="Proteomes" id="UP000208104">
    <property type="component" value="Segment"/>
</dbReference>
<dbReference type="OrthoDB" id="18279at10239"/>
<dbReference type="EMBL" id="KT151955">
    <property type="protein sequence ID" value="ALA07178.1"/>
    <property type="molecule type" value="Genomic_DNA"/>
</dbReference>
<protein>
    <submittedName>
        <fullName evidence="1">Uncharacterized protein</fullName>
    </submittedName>
</protein>
<organism evidence="1 2">
    <name type="scientific">Brevibacillus phage Jenst</name>
    <dbReference type="NCBI Taxonomy" id="1691954"/>
    <lineage>
        <taxon>Viruses</taxon>
        <taxon>Duplodnaviria</taxon>
        <taxon>Heunggongvirae</taxon>
        <taxon>Uroviricota</taxon>
        <taxon>Caudoviricetes</taxon>
        <taxon>Jenstvirus</taxon>
        <taxon>Jenstvirus jenst</taxon>
    </lineage>
</organism>
<dbReference type="GeneID" id="26625996"/>
<dbReference type="RefSeq" id="YP_009199109.1">
    <property type="nucleotide sequence ID" value="NC_028805.1"/>
</dbReference>
<reference evidence="1 2" key="1">
    <citation type="journal article" date="2015" name="Genome Announc.">
        <title>Genome Sequences of Five Additional Brevibacillus laterosporus Bacteriophages.</title>
        <authorList>
            <person name="Merrill B.D."/>
            <person name="Berg J.A."/>
            <person name="Graves K.A."/>
            <person name="Ward A.T."/>
            <person name="Hilton J.A."/>
            <person name="Wake B.N."/>
            <person name="Grose J.H."/>
            <person name="Breakwell D.P."/>
            <person name="Burnett S.H."/>
        </authorList>
    </citation>
    <scope>NUCLEOTIDE SEQUENCE [LARGE SCALE GENOMIC DNA]</scope>
</reference>
<gene>
    <name evidence="1" type="ORF">JENST_48</name>
</gene>
<evidence type="ECO:0000313" key="2">
    <source>
        <dbReference type="Proteomes" id="UP000208104"/>
    </source>
</evidence>
<keyword evidence="2" id="KW-1185">Reference proteome</keyword>
<sequence>MPAPQVSWYTADNSSQVTQWDIGTVDAGSLSQTFSVLIWNNRGGSTAVSDMQNCVITTKDYSGGNTGELVTNNWIEVKVDSLSETGFTAIGGTLVKEIRATKSDTPAGTIKGTVNDGNIATENTTANFSKVTLRANVPPTATAGLVTFLTRVSYQFV</sequence>
<proteinExistence type="predicted"/>
<evidence type="ECO:0000313" key="1">
    <source>
        <dbReference type="EMBL" id="ALA07178.1"/>
    </source>
</evidence>